<evidence type="ECO:0000313" key="2">
    <source>
        <dbReference type="Proteomes" id="UP001451606"/>
    </source>
</evidence>
<protein>
    <submittedName>
        <fullName evidence="1">Uncharacterized protein</fullName>
    </submittedName>
</protein>
<dbReference type="AlphaFoldDB" id="A0AAX4NJ44"/>
<organism evidence="1 2">
    <name type="scientific">Oxyplasma meridianum</name>
    <dbReference type="NCBI Taxonomy" id="3073602"/>
    <lineage>
        <taxon>Archaea</taxon>
        <taxon>Methanobacteriati</taxon>
        <taxon>Thermoplasmatota</taxon>
        <taxon>Thermoplasmata</taxon>
        <taxon>Thermoplasmatales</taxon>
        <taxon>Thermoplasmataceae</taxon>
        <taxon>Oxyplasma</taxon>
    </lineage>
</organism>
<proteinExistence type="predicted"/>
<gene>
    <name evidence="1" type="ORF">OXIME_001431</name>
</gene>
<dbReference type="EMBL" id="CP133772">
    <property type="protein sequence ID" value="WYY00846.1"/>
    <property type="molecule type" value="Genomic_DNA"/>
</dbReference>
<name>A0AAX4NJ44_9ARCH</name>
<evidence type="ECO:0000313" key="1">
    <source>
        <dbReference type="EMBL" id="WYY00846.1"/>
    </source>
</evidence>
<dbReference type="KEGG" id="omr:OXIME_001431"/>
<reference evidence="1 2" key="1">
    <citation type="submission" date="2023-09" db="EMBL/GenBank/DDBJ databases">
        <authorList>
            <person name="Golyshina O.V."/>
            <person name="Lunev E.A."/>
            <person name="Bargiela R."/>
            <person name="Gaines M.C."/>
            <person name="Daum B."/>
            <person name="Bale N.J."/>
            <person name="Koenen M."/>
            <person name="Sinninghe Damst J.S."/>
            <person name="Yakimov M."/>
            <person name="Golyshin P.N."/>
        </authorList>
    </citation>
    <scope>NUCLEOTIDE SEQUENCE [LARGE SCALE GENOMIC DNA]</scope>
    <source>
        <strain evidence="1 2">M1</strain>
    </source>
</reference>
<accession>A0AAX4NJ44</accession>
<dbReference type="Proteomes" id="UP001451606">
    <property type="component" value="Chromosome"/>
</dbReference>
<sequence>MVKKVAVEELPERLAFDLKLQIALRKNAISIQENSKHPQKFDEYIQERENKIRKMLDTKDEIVVTEHGKVIFSSSKMDNRLIQKG</sequence>
<keyword evidence="2" id="KW-1185">Reference proteome</keyword>
<dbReference type="GeneID" id="95968169"/>
<dbReference type="RefSeq" id="WP_393971173.1">
    <property type="nucleotide sequence ID" value="NZ_CP133772.1"/>
</dbReference>